<dbReference type="InterPro" id="IPR017938">
    <property type="entry name" value="Riboflavin_synthase-like_b-brl"/>
</dbReference>
<dbReference type="InterPro" id="IPR026017">
    <property type="entry name" value="Lumazine-bd_dom"/>
</dbReference>
<feature type="repeat" description="Lumazine-binding" evidence="2">
    <location>
        <begin position="26"/>
        <end position="147"/>
    </location>
</feature>
<dbReference type="FunFam" id="2.40.30.20:FF:000014">
    <property type="entry name" value="Riboflavin synthase, alpha subunit"/>
    <property type="match status" value="1"/>
</dbReference>
<dbReference type="Gene3D" id="2.40.30.20">
    <property type="match status" value="2"/>
</dbReference>
<dbReference type="PANTHER" id="PTHR21098:SF0">
    <property type="entry name" value="RIBOFLAVIN SYNTHASE"/>
    <property type="match status" value="1"/>
</dbReference>
<feature type="repeat" description="Lumazine-binding" evidence="2">
    <location>
        <begin position="148"/>
        <end position="274"/>
    </location>
</feature>
<dbReference type="SUPFAM" id="SSF63380">
    <property type="entry name" value="Riboflavin synthase domain-like"/>
    <property type="match status" value="2"/>
</dbReference>
<dbReference type="VEuPathDB" id="FungiDB:PSHT_03368"/>
<dbReference type="CDD" id="cd00402">
    <property type="entry name" value="Riboflavin_synthase_like"/>
    <property type="match status" value="1"/>
</dbReference>
<evidence type="ECO:0000256" key="2">
    <source>
        <dbReference type="PROSITE-ProRule" id="PRU00524"/>
    </source>
</evidence>
<proteinExistence type="predicted"/>
<dbReference type="PROSITE" id="PS51177">
    <property type="entry name" value="LUMAZINE_BIND"/>
    <property type="match status" value="2"/>
</dbReference>
<comment type="caution">
    <text evidence="5">The sequence shown here is derived from an EMBL/GenBank/DDBJ whole genome shotgun (WGS) entry which is preliminary data.</text>
</comment>
<dbReference type="Proteomes" id="UP000239156">
    <property type="component" value="Unassembled WGS sequence"/>
</dbReference>
<feature type="domain" description="Lumazine-binding" evidence="4">
    <location>
        <begin position="148"/>
        <end position="274"/>
    </location>
</feature>
<evidence type="ECO:0000259" key="4">
    <source>
        <dbReference type="PROSITE" id="PS51177"/>
    </source>
</evidence>
<dbReference type="EMBL" id="PKSL01000002">
    <property type="protein sequence ID" value="POW17651.1"/>
    <property type="molecule type" value="Genomic_DNA"/>
</dbReference>
<evidence type="ECO:0000256" key="1">
    <source>
        <dbReference type="ARBA" id="ARBA00022737"/>
    </source>
</evidence>
<feature type="compositionally biased region" description="Polar residues" evidence="3">
    <location>
        <begin position="1"/>
        <end position="16"/>
    </location>
</feature>
<feature type="domain" description="Lumazine-binding" evidence="4">
    <location>
        <begin position="26"/>
        <end position="147"/>
    </location>
</feature>
<evidence type="ECO:0000313" key="6">
    <source>
        <dbReference type="Proteomes" id="UP000239156"/>
    </source>
</evidence>
<feature type="region of interest" description="Disordered" evidence="3">
    <location>
        <begin position="1"/>
        <end position="23"/>
    </location>
</feature>
<protein>
    <recommendedName>
        <fullName evidence="4">Lumazine-binding domain-containing protein</fullName>
    </recommendedName>
</protein>
<accession>A0A2S4W7B0</accession>
<gene>
    <name evidence="5" type="ORF">PSTT_00498</name>
</gene>
<dbReference type="PANTHER" id="PTHR21098">
    <property type="entry name" value="RIBOFLAVIN SYNTHASE ALPHA CHAIN"/>
    <property type="match status" value="1"/>
</dbReference>
<keyword evidence="6" id="KW-1185">Reference proteome</keyword>
<dbReference type="AlphaFoldDB" id="A0A2S4W7B0"/>
<dbReference type="InterPro" id="IPR001783">
    <property type="entry name" value="Lumazine-bd"/>
</dbReference>
<organism evidence="5 6">
    <name type="scientific">Puccinia striiformis</name>
    <dbReference type="NCBI Taxonomy" id="27350"/>
    <lineage>
        <taxon>Eukaryota</taxon>
        <taxon>Fungi</taxon>
        <taxon>Dikarya</taxon>
        <taxon>Basidiomycota</taxon>
        <taxon>Pucciniomycotina</taxon>
        <taxon>Pucciniomycetes</taxon>
        <taxon>Pucciniales</taxon>
        <taxon>Pucciniaceae</taxon>
        <taxon>Puccinia</taxon>
    </lineage>
</organism>
<dbReference type="Pfam" id="PF00677">
    <property type="entry name" value="Lum_binding"/>
    <property type="match status" value="2"/>
</dbReference>
<dbReference type="InterPro" id="IPR023366">
    <property type="entry name" value="ATP_synth_asu-like_sf"/>
</dbReference>
<dbReference type="VEuPathDB" id="FungiDB:PSTT_00498"/>
<sequence length="307" mass="33685">METNPNSANCASQHPATENEEPTTRMFTGLIERIGRVKSHSSNHDSITIQVLEPKQLSKYQASITSSTQEEEGEAGVGEFFDQLKIGDSIAIDGVCLTVVKFDTRDSSFDLNLAPETLSRSNLGTLKVDGLVNLERALSSSTRFGGHFVQGHVDRTGKVVSKTKDQDSIRMTIEFEEDDQSGVARGEESEPKVVDHSKYLIPKGYITIDGISLTITSIEKVSKTKNTTTRVSIMLIPHTQLNVTLSLKSMFDMLIKTIVNVVEFSLVDQLERIVANALNSKLAALNLIPSSAADENSLHHELPLELD</sequence>
<dbReference type="GO" id="GO:0009231">
    <property type="term" value="P:riboflavin biosynthetic process"/>
    <property type="evidence" value="ECO:0007669"/>
    <property type="project" value="TreeGrafter"/>
</dbReference>
<evidence type="ECO:0000256" key="3">
    <source>
        <dbReference type="SAM" id="MobiDB-lite"/>
    </source>
</evidence>
<evidence type="ECO:0000313" key="5">
    <source>
        <dbReference type="EMBL" id="POW17651.1"/>
    </source>
</evidence>
<dbReference type="GO" id="GO:0004746">
    <property type="term" value="F:riboflavin synthase activity"/>
    <property type="evidence" value="ECO:0007669"/>
    <property type="project" value="TreeGrafter"/>
</dbReference>
<name>A0A2S4W7B0_9BASI</name>
<keyword evidence="1" id="KW-0677">Repeat</keyword>
<reference evidence="5" key="1">
    <citation type="submission" date="2017-12" db="EMBL/GenBank/DDBJ databases">
        <title>Gene loss provides genomic basis for host adaptation in cereal stripe rust fungi.</title>
        <authorList>
            <person name="Xia C."/>
        </authorList>
    </citation>
    <scope>NUCLEOTIDE SEQUENCE [LARGE SCALE GENOMIC DNA]</scope>
    <source>
        <strain evidence="5">93-210</strain>
    </source>
</reference>